<dbReference type="InterPro" id="IPR003148">
    <property type="entry name" value="RCK_N"/>
</dbReference>
<dbReference type="RefSeq" id="WP_114120385.1">
    <property type="nucleotide sequence ID" value="NZ_JPWA01000001.1"/>
</dbReference>
<name>A0A367UHK1_9PROT</name>
<reference evidence="5 6" key="1">
    <citation type="submission" date="2014-07" db="EMBL/GenBank/DDBJ databases">
        <title>Draft genome sequence of Thalassospira xianhensis P-4 (MCCC 1A02616).</title>
        <authorList>
            <person name="Lai Q."/>
            <person name="Shao Z."/>
        </authorList>
    </citation>
    <scope>NUCLEOTIDE SEQUENCE [LARGE SCALE GENOMIC DNA]</scope>
    <source>
        <strain evidence="5 6">MCCC 1A02616</strain>
    </source>
</reference>
<dbReference type="InterPro" id="IPR036291">
    <property type="entry name" value="NAD(P)-bd_dom_sf"/>
</dbReference>
<dbReference type="EMBL" id="JPWA01000001">
    <property type="protein sequence ID" value="RCK07787.1"/>
    <property type="molecule type" value="Genomic_DNA"/>
</dbReference>
<evidence type="ECO:0000256" key="2">
    <source>
        <dbReference type="SAM" id="Phobius"/>
    </source>
</evidence>
<evidence type="ECO:0000259" key="4">
    <source>
        <dbReference type="Pfam" id="PF07885"/>
    </source>
</evidence>
<dbReference type="Gene3D" id="3.40.50.720">
    <property type="entry name" value="NAD(P)-binding Rossmann-like Domain"/>
    <property type="match status" value="1"/>
</dbReference>
<organism evidence="5 6">
    <name type="scientific">Thalassospira xianhensis MCCC 1A02616</name>
    <dbReference type="NCBI Taxonomy" id="1177929"/>
    <lineage>
        <taxon>Bacteria</taxon>
        <taxon>Pseudomonadati</taxon>
        <taxon>Pseudomonadota</taxon>
        <taxon>Alphaproteobacteria</taxon>
        <taxon>Rhodospirillales</taxon>
        <taxon>Thalassospiraceae</taxon>
        <taxon>Thalassospira</taxon>
    </lineage>
</organism>
<gene>
    <name evidence="5" type="ORF">TH5_01715</name>
</gene>
<dbReference type="SUPFAM" id="SSF51735">
    <property type="entry name" value="NAD(P)-binding Rossmann-fold domains"/>
    <property type="match status" value="1"/>
</dbReference>
<proteinExistence type="predicted"/>
<dbReference type="SUPFAM" id="SSF81324">
    <property type="entry name" value="Voltage-gated potassium channels"/>
    <property type="match status" value="1"/>
</dbReference>
<dbReference type="GO" id="GO:0006813">
    <property type="term" value="P:potassium ion transport"/>
    <property type="evidence" value="ECO:0007669"/>
    <property type="project" value="InterPro"/>
</dbReference>
<evidence type="ECO:0000256" key="1">
    <source>
        <dbReference type="ARBA" id="ARBA00004651"/>
    </source>
</evidence>
<evidence type="ECO:0000313" key="5">
    <source>
        <dbReference type="EMBL" id="RCK07787.1"/>
    </source>
</evidence>
<dbReference type="Gene3D" id="1.10.287.70">
    <property type="match status" value="1"/>
</dbReference>
<evidence type="ECO:0000313" key="6">
    <source>
        <dbReference type="Proteomes" id="UP000252419"/>
    </source>
</evidence>
<keyword evidence="2" id="KW-0472">Membrane</keyword>
<dbReference type="InterPro" id="IPR013099">
    <property type="entry name" value="K_chnl_dom"/>
</dbReference>
<dbReference type="PANTHER" id="PTHR43833">
    <property type="entry name" value="POTASSIUM CHANNEL PROTEIN 2-RELATED-RELATED"/>
    <property type="match status" value="1"/>
</dbReference>
<comment type="subcellular location">
    <subcellularLocation>
        <location evidence="1">Cell membrane</location>
        <topology evidence="1">Multi-pass membrane protein</topology>
    </subcellularLocation>
</comment>
<dbReference type="InterPro" id="IPR050721">
    <property type="entry name" value="Trk_Ktr_HKT_K-transport"/>
</dbReference>
<feature type="domain" description="RCK N-terminal" evidence="3">
    <location>
        <begin position="135"/>
        <end position="235"/>
    </location>
</feature>
<protein>
    <recommendedName>
        <fullName evidence="7">Potassium channel protein</fullName>
    </recommendedName>
</protein>
<accession>A0A367UHK1</accession>
<sequence length="348" mass="38135">MKNKSEFVQKALFKLYLRICDMSWNVLFMVWIGHMAASKVLYMLIGDPFVDDPIDFLYFYQTTATTVGYGDLSPSTAGGKLVTIAFVQPGAIALFTTVVAKGISTLAGVWRARMEGRGDFRTVDGATVIVGYHYARTKKMIRELLDGGQQASKIIVLATEEVMLDQEFVRYIRAETYDNVEGLRRSGCQNAAQVIVDTGNDAVNSAVAMAVRSINTSAHMVAYIEDEAHASILEHTITVDCLSSHQAEMLVRAVQDPGLSVVMTALLSASNSSTIFSVVVPDAVEVTADWLRQRLHQLCKGTLLAVERNSTVDFHVTGDALPAGTRVYFVSPHRLSDKDIGWQAKKAA</sequence>
<feature type="transmembrane region" description="Helical" evidence="2">
    <location>
        <begin position="90"/>
        <end position="110"/>
    </location>
</feature>
<dbReference type="GO" id="GO:0005886">
    <property type="term" value="C:plasma membrane"/>
    <property type="evidence" value="ECO:0007669"/>
    <property type="project" value="UniProtKB-SubCell"/>
</dbReference>
<evidence type="ECO:0008006" key="7">
    <source>
        <dbReference type="Google" id="ProtNLM"/>
    </source>
</evidence>
<dbReference type="PANTHER" id="PTHR43833:SF9">
    <property type="entry name" value="POTASSIUM CHANNEL PROTEIN YUGO-RELATED"/>
    <property type="match status" value="1"/>
</dbReference>
<keyword evidence="2" id="KW-0812">Transmembrane</keyword>
<dbReference type="AlphaFoldDB" id="A0A367UHK1"/>
<dbReference type="Pfam" id="PF02254">
    <property type="entry name" value="TrkA_N"/>
    <property type="match status" value="1"/>
</dbReference>
<dbReference type="Pfam" id="PF07885">
    <property type="entry name" value="Ion_trans_2"/>
    <property type="match status" value="1"/>
</dbReference>
<feature type="transmembrane region" description="Helical" evidence="2">
    <location>
        <begin position="24"/>
        <end position="45"/>
    </location>
</feature>
<feature type="domain" description="Potassium channel" evidence="4">
    <location>
        <begin position="30"/>
        <end position="103"/>
    </location>
</feature>
<dbReference type="Proteomes" id="UP000252419">
    <property type="component" value="Unassembled WGS sequence"/>
</dbReference>
<evidence type="ECO:0000259" key="3">
    <source>
        <dbReference type="Pfam" id="PF02254"/>
    </source>
</evidence>
<keyword evidence="6" id="KW-1185">Reference proteome</keyword>
<comment type="caution">
    <text evidence="5">The sequence shown here is derived from an EMBL/GenBank/DDBJ whole genome shotgun (WGS) entry which is preliminary data.</text>
</comment>
<keyword evidence="2" id="KW-1133">Transmembrane helix</keyword>